<feature type="transmembrane region" description="Helical" evidence="7">
    <location>
        <begin position="645"/>
        <end position="670"/>
    </location>
</feature>
<dbReference type="GO" id="GO:0005886">
    <property type="term" value="C:plasma membrane"/>
    <property type="evidence" value="ECO:0007669"/>
    <property type="project" value="UniProtKB-SubCell"/>
</dbReference>
<keyword evidence="4 7" id="KW-0812">Transmembrane</keyword>
<sequence>MSNLLTFPASRSRKWIVALMWLVVIAGGASFGAKFEGAQSNESSSFLPGGTESLEALELADRFPSGEQVPAVIVFRREAGLTEADRRAVAAEVEQLRAELPPVAEAPTPPQLSPDGRAALVTVPMEVGGDSEALIDAVDQLRATLAGTPEGLDVKLGGPAGFSADAISVFGDINGTLLLSTSVLVFVLLLLIYRSPVFWLIPLICVAFAELTVRAIGYGLTQAGVTVNGQTGGILLVLVFGAGTDYALLLVARYREELHRHENRHDAMRVALRQAGPAIVASAGTVVAGLLCLALAEVNGTAGLGVVGAMGVAVAAVAMLTILPALLLIVGRWVFWPFVPRADGGRTDLATRGVFRRVGERIARAPRPVWAGTTAALLLMVGGLAFLNFGLTSANGFRADVEAVAAQELIGRSFPAGTNAPTNVIVLDPTRTDQVRSAVEGSAGVAALGEVEAGDGLARFPVTLEPEPYSGAAYDLIPDLRDAIAATAGEGAALVGGPTAEERDLRVASARDSVLLPPIVLTVIFLILVVLLRSLVAPLLLIGSVILSYAATLGVCAFLFDTAFGFPGVEPGFPLFAFIFLVAFGVDYNIFLMARVREETLRHGTREGMLRGLGATGSVITSAGIVLAGTFAVLGVLPLVALTEIGFAIAFGVLLDTLIVRSLLVPALVFDLDRRIWWPSRLARADGAADAPHAAVAASAAGPVA</sequence>
<comment type="similarity">
    <text evidence="2">Belongs to the resistance-nodulation-cell division (RND) (TC 2.A.6) family. MmpL subfamily.</text>
</comment>
<dbReference type="PANTHER" id="PTHR33406:SF6">
    <property type="entry name" value="MEMBRANE PROTEIN YDGH-RELATED"/>
    <property type="match status" value="1"/>
</dbReference>
<keyword evidence="6 7" id="KW-0472">Membrane</keyword>
<gene>
    <name evidence="9" type="ORF">AVDCRST_MAG79-1213</name>
</gene>
<accession>A0A6J4TX35</accession>
<proteinExistence type="inferred from homology"/>
<dbReference type="Gene3D" id="1.20.1640.10">
    <property type="entry name" value="Multidrug efflux transporter AcrB transmembrane domain"/>
    <property type="match status" value="2"/>
</dbReference>
<evidence type="ECO:0000256" key="3">
    <source>
        <dbReference type="ARBA" id="ARBA00022475"/>
    </source>
</evidence>
<dbReference type="InterPro" id="IPR000731">
    <property type="entry name" value="SSD"/>
</dbReference>
<feature type="transmembrane region" description="Helical" evidence="7">
    <location>
        <begin position="232"/>
        <end position="254"/>
    </location>
</feature>
<dbReference type="PANTHER" id="PTHR33406">
    <property type="entry name" value="MEMBRANE PROTEIN MJ1562-RELATED"/>
    <property type="match status" value="1"/>
</dbReference>
<feature type="transmembrane region" description="Helical" evidence="7">
    <location>
        <begin position="514"/>
        <end position="532"/>
    </location>
</feature>
<feature type="transmembrane region" description="Helical" evidence="7">
    <location>
        <begin position="572"/>
        <end position="592"/>
    </location>
</feature>
<dbReference type="SUPFAM" id="SSF82866">
    <property type="entry name" value="Multidrug efflux transporter AcrB transmembrane domain"/>
    <property type="match status" value="2"/>
</dbReference>
<evidence type="ECO:0000256" key="4">
    <source>
        <dbReference type="ARBA" id="ARBA00022692"/>
    </source>
</evidence>
<comment type="subcellular location">
    <subcellularLocation>
        <location evidence="1">Cell membrane</location>
        <topology evidence="1">Multi-pass membrane protein</topology>
    </subcellularLocation>
</comment>
<feature type="domain" description="SSD" evidence="8">
    <location>
        <begin position="224"/>
        <end position="329"/>
    </location>
</feature>
<reference evidence="9" key="1">
    <citation type="submission" date="2020-02" db="EMBL/GenBank/DDBJ databases">
        <authorList>
            <person name="Meier V. D."/>
        </authorList>
    </citation>
    <scope>NUCLEOTIDE SEQUENCE</scope>
    <source>
        <strain evidence="9">AVDCRST_MAG79</strain>
    </source>
</reference>
<evidence type="ECO:0000256" key="5">
    <source>
        <dbReference type="ARBA" id="ARBA00022989"/>
    </source>
</evidence>
<evidence type="ECO:0000256" key="6">
    <source>
        <dbReference type="ARBA" id="ARBA00023136"/>
    </source>
</evidence>
<dbReference type="InterPro" id="IPR050545">
    <property type="entry name" value="Mycobact_MmpL"/>
</dbReference>
<feature type="transmembrane region" description="Helical" evidence="7">
    <location>
        <begin position="275"/>
        <end position="296"/>
    </location>
</feature>
<dbReference type="AlphaFoldDB" id="A0A6J4TX35"/>
<feature type="transmembrane region" description="Helical" evidence="7">
    <location>
        <begin position="302"/>
        <end position="331"/>
    </location>
</feature>
<keyword evidence="5 7" id="KW-1133">Transmembrane helix</keyword>
<feature type="transmembrane region" description="Helical" evidence="7">
    <location>
        <begin position="613"/>
        <end position="639"/>
    </location>
</feature>
<dbReference type="Pfam" id="PF03176">
    <property type="entry name" value="MMPL"/>
    <property type="match status" value="2"/>
</dbReference>
<evidence type="ECO:0000256" key="1">
    <source>
        <dbReference type="ARBA" id="ARBA00004651"/>
    </source>
</evidence>
<evidence type="ECO:0000313" key="9">
    <source>
        <dbReference type="EMBL" id="CAA9534344.1"/>
    </source>
</evidence>
<dbReference type="EMBL" id="CADCWC010000196">
    <property type="protein sequence ID" value="CAA9534344.1"/>
    <property type="molecule type" value="Genomic_DNA"/>
</dbReference>
<dbReference type="InterPro" id="IPR004869">
    <property type="entry name" value="MMPL_dom"/>
</dbReference>
<name>A0A6J4TX35_9ACTN</name>
<evidence type="ECO:0000259" key="8">
    <source>
        <dbReference type="PROSITE" id="PS50156"/>
    </source>
</evidence>
<evidence type="ECO:0000256" key="7">
    <source>
        <dbReference type="SAM" id="Phobius"/>
    </source>
</evidence>
<feature type="domain" description="SSD" evidence="8">
    <location>
        <begin position="544"/>
        <end position="670"/>
    </location>
</feature>
<dbReference type="PROSITE" id="PS50156">
    <property type="entry name" value="SSD"/>
    <property type="match status" value="2"/>
</dbReference>
<protein>
    <submittedName>
        <fullName evidence="9">Transporter, MMPL family</fullName>
    </submittedName>
</protein>
<feature type="transmembrane region" description="Helical" evidence="7">
    <location>
        <begin position="369"/>
        <end position="391"/>
    </location>
</feature>
<feature type="transmembrane region" description="Helical" evidence="7">
    <location>
        <begin position="539"/>
        <end position="560"/>
    </location>
</feature>
<keyword evidence="3" id="KW-1003">Cell membrane</keyword>
<feature type="transmembrane region" description="Helical" evidence="7">
    <location>
        <begin position="173"/>
        <end position="193"/>
    </location>
</feature>
<feature type="transmembrane region" description="Helical" evidence="7">
    <location>
        <begin position="200"/>
        <end position="220"/>
    </location>
</feature>
<evidence type="ECO:0000256" key="2">
    <source>
        <dbReference type="ARBA" id="ARBA00010157"/>
    </source>
</evidence>
<organism evidence="9">
    <name type="scientific">uncultured Thermoleophilia bacterium</name>
    <dbReference type="NCBI Taxonomy" id="1497501"/>
    <lineage>
        <taxon>Bacteria</taxon>
        <taxon>Bacillati</taxon>
        <taxon>Actinomycetota</taxon>
        <taxon>Thermoleophilia</taxon>
        <taxon>environmental samples</taxon>
    </lineage>
</organism>